<dbReference type="InterPro" id="IPR035513">
    <property type="entry name" value="Invertase/methylesterase_inhib"/>
</dbReference>
<dbReference type="AlphaFoldDB" id="A0A6J1KPW1"/>
<evidence type="ECO:0000259" key="5">
    <source>
        <dbReference type="SMART" id="SM00856"/>
    </source>
</evidence>
<feature type="signal peptide" evidence="4">
    <location>
        <begin position="1"/>
        <end position="26"/>
    </location>
</feature>
<protein>
    <submittedName>
        <fullName evidence="7">Pectinesterase 3-like</fullName>
    </submittedName>
</protein>
<dbReference type="PANTHER" id="PTHR35357:SF8">
    <property type="entry name" value="OS01G0111000 PROTEIN"/>
    <property type="match status" value="1"/>
</dbReference>
<dbReference type="PANTHER" id="PTHR35357">
    <property type="entry name" value="OS02G0537100 PROTEIN"/>
    <property type="match status" value="1"/>
</dbReference>
<name>A0A6J1KPW1_CUCMA</name>
<proteinExistence type="inferred from homology"/>
<evidence type="ECO:0000256" key="4">
    <source>
        <dbReference type="SAM" id="SignalP"/>
    </source>
</evidence>
<keyword evidence="2" id="KW-1015">Disulfide bond</keyword>
<dbReference type="NCBIfam" id="TIGR01614">
    <property type="entry name" value="PME_inhib"/>
    <property type="match status" value="1"/>
</dbReference>
<keyword evidence="1 4" id="KW-0732">Signal</keyword>
<dbReference type="OrthoDB" id="770764at2759"/>
<dbReference type="SUPFAM" id="SSF101148">
    <property type="entry name" value="Plant invertase/pectin methylesterase inhibitor"/>
    <property type="match status" value="1"/>
</dbReference>
<accession>A0A6J1KPW1</accession>
<sequence length="170" mass="18585">MGFRSRFWCGCLLLVATAGMWQGGQGQERELLSLNMGDLCGKANYPVLCRSMVKGLSNPSVALESAIRQLMLQTKMARTTARRLRKSPGMEVCSETYQDAFSNLKTCLSTLKTGDKPTLNINLSAALTDYVTCDDAVAERGSTSPVTRTNLTLRQMATNCLYLSSLIGVR</sequence>
<comment type="similarity">
    <text evidence="3">Belongs to the PMEI family.</text>
</comment>
<evidence type="ECO:0000256" key="3">
    <source>
        <dbReference type="ARBA" id="ARBA00038471"/>
    </source>
</evidence>
<dbReference type="Proteomes" id="UP000504608">
    <property type="component" value="Unplaced"/>
</dbReference>
<dbReference type="GeneID" id="111496527"/>
<feature type="domain" description="Pectinesterase inhibitor" evidence="5">
    <location>
        <begin position="31"/>
        <end position="163"/>
    </location>
</feature>
<evidence type="ECO:0000313" key="6">
    <source>
        <dbReference type="Proteomes" id="UP000504608"/>
    </source>
</evidence>
<dbReference type="Pfam" id="PF04043">
    <property type="entry name" value="PMEI"/>
    <property type="match status" value="1"/>
</dbReference>
<dbReference type="RefSeq" id="XP_023002765.1">
    <property type="nucleotide sequence ID" value="XM_023146997.1"/>
</dbReference>
<dbReference type="CDD" id="cd15800">
    <property type="entry name" value="PMEI-like_2"/>
    <property type="match status" value="1"/>
</dbReference>
<organism evidence="6 7">
    <name type="scientific">Cucurbita maxima</name>
    <name type="common">Pumpkin</name>
    <name type="synonym">Winter squash</name>
    <dbReference type="NCBI Taxonomy" id="3661"/>
    <lineage>
        <taxon>Eukaryota</taxon>
        <taxon>Viridiplantae</taxon>
        <taxon>Streptophyta</taxon>
        <taxon>Embryophyta</taxon>
        <taxon>Tracheophyta</taxon>
        <taxon>Spermatophyta</taxon>
        <taxon>Magnoliopsida</taxon>
        <taxon>eudicotyledons</taxon>
        <taxon>Gunneridae</taxon>
        <taxon>Pentapetalae</taxon>
        <taxon>rosids</taxon>
        <taxon>fabids</taxon>
        <taxon>Cucurbitales</taxon>
        <taxon>Cucurbitaceae</taxon>
        <taxon>Cucurbiteae</taxon>
        <taxon>Cucurbita</taxon>
    </lineage>
</organism>
<dbReference type="Gene3D" id="1.20.140.40">
    <property type="entry name" value="Invertase/pectin methylesterase inhibitor family protein"/>
    <property type="match status" value="1"/>
</dbReference>
<dbReference type="KEGG" id="cmax:111496527"/>
<dbReference type="GO" id="GO:0004857">
    <property type="term" value="F:enzyme inhibitor activity"/>
    <property type="evidence" value="ECO:0007669"/>
    <property type="project" value="InterPro"/>
</dbReference>
<dbReference type="InterPro" id="IPR006501">
    <property type="entry name" value="Pectinesterase_inhib_dom"/>
</dbReference>
<evidence type="ECO:0000313" key="7">
    <source>
        <dbReference type="RefSeq" id="XP_023002765.1"/>
    </source>
</evidence>
<evidence type="ECO:0000256" key="2">
    <source>
        <dbReference type="ARBA" id="ARBA00023157"/>
    </source>
</evidence>
<keyword evidence="6" id="KW-1185">Reference proteome</keyword>
<evidence type="ECO:0000256" key="1">
    <source>
        <dbReference type="ARBA" id="ARBA00022729"/>
    </source>
</evidence>
<reference evidence="7" key="1">
    <citation type="submission" date="2025-08" db="UniProtKB">
        <authorList>
            <consortium name="RefSeq"/>
        </authorList>
    </citation>
    <scope>IDENTIFICATION</scope>
    <source>
        <tissue evidence="7">Young leaves</tissue>
    </source>
</reference>
<feature type="chain" id="PRO_5027010138" evidence="4">
    <location>
        <begin position="27"/>
        <end position="170"/>
    </location>
</feature>
<dbReference type="SMART" id="SM00856">
    <property type="entry name" value="PMEI"/>
    <property type="match status" value="1"/>
</dbReference>
<gene>
    <name evidence="7" type="primary">LOC111496527</name>
</gene>